<dbReference type="Gene3D" id="3.40.1440.10">
    <property type="entry name" value="GIY-YIG endonuclease"/>
    <property type="match status" value="1"/>
</dbReference>
<organism evidence="2">
    <name type="scientific">Chlamydomonas applanata</name>
    <name type="common">Chlamydomonas humicola</name>
    <dbReference type="NCBI Taxonomy" id="35704"/>
    <lineage>
        <taxon>Eukaryota</taxon>
        <taxon>Viridiplantae</taxon>
        <taxon>Chlorophyta</taxon>
        <taxon>core chlorophytes</taxon>
        <taxon>Chlorophyceae</taxon>
        <taxon>CS clade</taxon>
        <taxon>Chlamydomonadales</taxon>
        <taxon>Chlamydomonadaceae</taxon>
        <taxon>Chlamydomonas</taxon>
    </lineage>
</organism>
<accession>A0A0S2LQ48</accession>
<dbReference type="Pfam" id="PF01541">
    <property type="entry name" value="GIY-YIG"/>
    <property type="match status" value="1"/>
</dbReference>
<gene>
    <name evidence="2" type="primary">orf112</name>
</gene>
<dbReference type="GO" id="GO:0004519">
    <property type="term" value="F:endonuclease activity"/>
    <property type="evidence" value="ECO:0007669"/>
    <property type="project" value="UniProtKB-KW"/>
</dbReference>
<keyword evidence="2" id="KW-0150">Chloroplast</keyword>
<keyword evidence="2" id="KW-0540">Nuclease</keyword>
<evidence type="ECO:0000313" key="2">
    <source>
        <dbReference type="EMBL" id="ALO63256.1"/>
    </source>
</evidence>
<dbReference type="EMBL" id="KT625417">
    <property type="protein sequence ID" value="ALO63256.1"/>
    <property type="molecule type" value="Genomic_DNA"/>
</dbReference>
<proteinExistence type="predicted"/>
<keyword evidence="2" id="KW-0934">Plastid</keyword>
<dbReference type="InterPro" id="IPR035901">
    <property type="entry name" value="GIY-YIG_endonuc_sf"/>
</dbReference>
<name>A0A0S2LQ48_CHLAP</name>
<dbReference type="SUPFAM" id="SSF82771">
    <property type="entry name" value="GIY-YIG endonuclease"/>
    <property type="match status" value="1"/>
</dbReference>
<dbReference type="AlphaFoldDB" id="A0A0S2LQ48"/>
<keyword evidence="2" id="KW-0255">Endonuclease</keyword>
<evidence type="ECO:0000259" key="1">
    <source>
        <dbReference type="Pfam" id="PF01541"/>
    </source>
</evidence>
<sequence length="112" mass="12336">MTANCFLTLGKVFTTNGPGLYEILCLENNKRYIGESTNVLDRIARHGRSLQTSQADCAQLQLDFTQYGPDKFEVSILLCGPEWSREGSTSTQSVESDRSLTGAYGAYRGFAP</sequence>
<geneLocation type="chloroplast" evidence="2"/>
<keyword evidence="2" id="KW-0378">Hydrolase</keyword>
<protein>
    <submittedName>
        <fullName evidence="2">Putative GIY-YIG homing endonuclease</fullName>
    </submittedName>
</protein>
<reference evidence="2" key="1">
    <citation type="journal article" date="2015" name="BMC Evol. Biol.">
        <title>Chloroplast phylogenomic analysis of chlorophyte green algae identifies a novel lineage sister to the Sphaeropleales (Chlorophyceae).</title>
        <authorList>
            <person name="Lemieux C."/>
            <person name="Vincent A.T."/>
            <person name="Labarre A."/>
            <person name="Otis C."/>
            <person name="Turmel M."/>
        </authorList>
    </citation>
    <scope>NUCLEOTIDE SEQUENCE</scope>
</reference>
<dbReference type="InterPro" id="IPR000305">
    <property type="entry name" value="GIY-YIG_endonuc"/>
</dbReference>
<feature type="domain" description="GIY-YIG" evidence="1">
    <location>
        <begin position="19"/>
        <end position="77"/>
    </location>
</feature>